<accession>A0A6C0BFW6</accession>
<proteinExistence type="predicted"/>
<evidence type="ECO:0000313" key="1">
    <source>
        <dbReference type="EMBL" id="QHS91207.1"/>
    </source>
</evidence>
<protein>
    <submittedName>
        <fullName evidence="1">Uncharacterized protein</fullName>
    </submittedName>
</protein>
<sequence>MDPLSEEQNVPKKRTVHFLVQGQFGNNFFQYLAGEIMKKIYGYDEVKPTFFINLEFNTVIDDAAYKKIILAYMSGCTLEIDTSKDILLMGFFQRSEILIYERDFIKSLFCEENMNNISNRIKIGNIVKYKSKHTMVPTKNDLTLHLRCEFFWDHETKRSQIFDPEGIKQIVASIPHEKLYIVYVPATVEWEKKYYEQFESLNPIWINGSLGDDFDFLMKSPKLITSASTMCYLAAYFGNATEVHIPYNSYYGGEEGNGQHLTAFDDKCKMYYSIDYWSPV</sequence>
<dbReference type="AlphaFoldDB" id="A0A6C0BFW6"/>
<organism evidence="1">
    <name type="scientific">viral metagenome</name>
    <dbReference type="NCBI Taxonomy" id="1070528"/>
    <lineage>
        <taxon>unclassified sequences</taxon>
        <taxon>metagenomes</taxon>
        <taxon>organismal metagenomes</taxon>
    </lineage>
</organism>
<reference evidence="1" key="1">
    <citation type="journal article" date="2020" name="Nature">
        <title>Giant virus diversity and host interactions through global metagenomics.</title>
        <authorList>
            <person name="Schulz F."/>
            <person name="Roux S."/>
            <person name="Paez-Espino D."/>
            <person name="Jungbluth S."/>
            <person name="Walsh D.A."/>
            <person name="Denef V.J."/>
            <person name="McMahon K.D."/>
            <person name="Konstantinidis K.T."/>
            <person name="Eloe-Fadrosh E.A."/>
            <person name="Kyrpides N.C."/>
            <person name="Woyke T."/>
        </authorList>
    </citation>
    <scope>NUCLEOTIDE SEQUENCE</scope>
    <source>
        <strain evidence="1">GVMAG-M-3300013004-44</strain>
    </source>
</reference>
<dbReference type="EMBL" id="MN739156">
    <property type="protein sequence ID" value="QHS91207.1"/>
    <property type="molecule type" value="Genomic_DNA"/>
</dbReference>
<name>A0A6C0BFW6_9ZZZZ</name>